<dbReference type="RefSeq" id="WP_191299248.1">
    <property type="nucleotide sequence ID" value="NZ_BNAR01000005.1"/>
</dbReference>
<dbReference type="Proteomes" id="UP000605568">
    <property type="component" value="Unassembled WGS sequence"/>
</dbReference>
<accession>A0ABQ3MH18</accession>
<evidence type="ECO:0000313" key="2">
    <source>
        <dbReference type="Proteomes" id="UP000605568"/>
    </source>
</evidence>
<proteinExistence type="predicted"/>
<evidence type="ECO:0000313" key="1">
    <source>
        <dbReference type="EMBL" id="GHH42063.1"/>
    </source>
</evidence>
<name>A0ABQ3MH18_9PSEU</name>
<dbReference type="EMBL" id="BNAR01000005">
    <property type="protein sequence ID" value="GHH42063.1"/>
    <property type="molecule type" value="Genomic_DNA"/>
</dbReference>
<reference evidence="2" key="1">
    <citation type="journal article" date="2019" name="Int. J. Syst. Evol. Microbiol.">
        <title>The Global Catalogue of Microorganisms (GCM) 10K type strain sequencing project: providing services to taxonomists for standard genome sequencing and annotation.</title>
        <authorList>
            <consortium name="The Broad Institute Genomics Platform"/>
            <consortium name="The Broad Institute Genome Sequencing Center for Infectious Disease"/>
            <person name="Wu L."/>
            <person name="Ma J."/>
        </authorList>
    </citation>
    <scope>NUCLEOTIDE SEQUENCE [LARGE SCALE GENOMIC DNA]</scope>
    <source>
        <strain evidence="2">CGMCC 4.7367</strain>
    </source>
</reference>
<comment type="caution">
    <text evidence="1">The sequence shown here is derived from an EMBL/GenBank/DDBJ whole genome shotgun (WGS) entry which is preliminary data.</text>
</comment>
<gene>
    <name evidence="1" type="ORF">GCM10017774_37680</name>
</gene>
<organism evidence="1 2">
    <name type="scientific">Lentzea cavernae</name>
    <dbReference type="NCBI Taxonomy" id="2020703"/>
    <lineage>
        <taxon>Bacteria</taxon>
        <taxon>Bacillati</taxon>
        <taxon>Actinomycetota</taxon>
        <taxon>Actinomycetes</taxon>
        <taxon>Pseudonocardiales</taxon>
        <taxon>Pseudonocardiaceae</taxon>
        <taxon>Lentzea</taxon>
    </lineage>
</organism>
<keyword evidence="2" id="KW-1185">Reference proteome</keyword>
<protein>
    <submittedName>
        <fullName evidence="1">Uncharacterized protein</fullName>
    </submittedName>
</protein>
<sequence>MTLHTPYTTWEGDTIHGRRAVLTSVGVQLDRLFARVAGAPRHVIETGLDMTGEVHGRLHGRFPSIDGDWFGVVNYEIGYADGRPQKVHLVNQLVPFHVLRLRERPGGRS</sequence>